<dbReference type="FunCoup" id="Q5CTL3">
    <property type="interactions" value="66"/>
</dbReference>
<name>Q5CTL3_CRYPI</name>
<dbReference type="OrthoDB" id="44061at2759"/>
<dbReference type="InterPro" id="IPR036249">
    <property type="entry name" value="Thioredoxin-like_sf"/>
</dbReference>
<dbReference type="OMA" id="YCHKARA"/>
<dbReference type="PANTHER" id="PTHR45694">
    <property type="entry name" value="GLUTAREDOXIN 2"/>
    <property type="match status" value="1"/>
</dbReference>
<evidence type="ECO:0000259" key="1">
    <source>
        <dbReference type="Pfam" id="PF00462"/>
    </source>
</evidence>
<sequence length="108" mass="11779">LKNIDTAMNSIKLLVESFISSGDICVISKSYCPYCIKAINSLKSAGYSPLVMQIDGRVDTKEIQDYCRELTGSGTVPRVFVKGRFIGGCDDTLKLLEDGSLSSFVETI</sequence>
<keyword evidence="3" id="KW-1185">Reference proteome</keyword>
<accession>Q5CTL3</accession>
<dbReference type="PROSITE" id="PS51354">
    <property type="entry name" value="GLUTAREDOXIN_2"/>
    <property type="match status" value="1"/>
</dbReference>
<organism evidence="2 3">
    <name type="scientific">Cryptosporidium parvum (strain Iowa II)</name>
    <dbReference type="NCBI Taxonomy" id="353152"/>
    <lineage>
        <taxon>Eukaryota</taxon>
        <taxon>Sar</taxon>
        <taxon>Alveolata</taxon>
        <taxon>Apicomplexa</taxon>
        <taxon>Conoidasida</taxon>
        <taxon>Coccidia</taxon>
        <taxon>Eucoccidiorida</taxon>
        <taxon>Eimeriorina</taxon>
        <taxon>Cryptosporidiidae</taxon>
        <taxon>Cryptosporidium</taxon>
    </lineage>
</organism>
<dbReference type="InterPro" id="IPR014025">
    <property type="entry name" value="Glutaredoxin_subgr"/>
</dbReference>
<dbReference type="InParanoid" id="Q5CTL3"/>
<dbReference type="RefSeq" id="XP_626456.1">
    <property type="nucleotide sequence ID" value="XM_626456.1"/>
</dbReference>
<dbReference type="EMBL" id="AAEE01000005">
    <property type="protein sequence ID" value="EAK88907.1"/>
    <property type="molecule type" value="Genomic_DNA"/>
</dbReference>
<dbReference type="AlphaFoldDB" id="Q5CTL3"/>
<dbReference type="PRINTS" id="PR00160">
    <property type="entry name" value="GLUTAREDOXIN"/>
</dbReference>
<gene>
    <name evidence="2" type="ORF">cgd2_2540</name>
</gene>
<dbReference type="Gene3D" id="3.40.30.10">
    <property type="entry name" value="Glutaredoxin"/>
    <property type="match status" value="1"/>
</dbReference>
<dbReference type="Proteomes" id="UP000006726">
    <property type="component" value="Chromosome 2"/>
</dbReference>
<protein>
    <submittedName>
        <fullName evidence="2">Glutaredoxin related protein</fullName>
    </submittedName>
</protein>
<dbReference type="CDD" id="cd03419">
    <property type="entry name" value="GRX_GRXh_1_2_like"/>
    <property type="match status" value="1"/>
</dbReference>
<dbReference type="PANTHER" id="PTHR45694:SF18">
    <property type="entry name" value="GLUTAREDOXIN-1-RELATED"/>
    <property type="match status" value="1"/>
</dbReference>
<comment type="caution">
    <text evidence="2">The sequence shown here is derived from an EMBL/GenBank/DDBJ whole genome shotgun (WGS) entry which is preliminary data.</text>
</comment>
<reference evidence="2 3" key="1">
    <citation type="journal article" date="2004" name="Science">
        <title>Complete genome sequence of the apicomplexan, Cryptosporidium parvum.</title>
        <authorList>
            <person name="Abrahamsen M.S."/>
            <person name="Templeton T.J."/>
            <person name="Enomoto S."/>
            <person name="Abrahante J.E."/>
            <person name="Zhu G."/>
            <person name="Lancto C.A."/>
            <person name="Deng M."/>
            <person name="Liu C."/>
            <person name="Widmer G."/>
            <person name="Tzipori S."/>
            <person name="Buck G.A."/>
            <person name="Xu P."/>
            <person name="Bankier A.T."/>
            <person name="Dear P.H."/>
            <person name="Konfortov B.A."/>
            <person name="Spriggs H.F."/>
            <person name="Iyer L."/>
            <person name="Anantharaman V."/>
            <person name="Aravind L."/>
            <person name="Kapur V."/>
        </authorList>
    </citation>
    <scope>NUCLEOTIDE SEQUENCE [LARGE SCALE GENOMIC DNA]</scope>
    <source>
        <strain evidence="3">Iowa II</strain>
    </source>
</reference>
<dbReference type="GO" id="GO:0005737">
    <property type="term" value="C:cytoplasm"/>
    <property type="evidence" value="ECO:0007669"/>
    <property type="project" value="TreeGrafter"/>
</dbReference>
<dbReference type="KEGG" id="cpv:cgd2_2540"/>
<dbReference type="GO" id="GO:0015038">
    <property type="term" value="F:glutathione disulfide oxidoreductase activity"/>
    <property type="evidence" value="ECO:0007669"/>
    <property type="project" value="TreeGrafter"/>
</dbReference>
<feature type="domain" description="Glutaredoxin" evidence="1">
    <location>
        <begin position="26"/>
        <end position="86"/>
    </location>
</feature>
<proteinExistence type="predicted"/>
<feature type="non-terminal residue" evidence="2">
    <location>
        <position position="1"/>
    </location>
</feature>
<evidence type="ECO:0000313" key="3">
    <source>
        <dbReference type="Proteomes" id="UP000006726"/>
    </source>
</evidence>
<dbReference type="STRING" id="353152.Q5CTL3"/>
<evidence type="ECO:0000313" key="2">
    <source>
        <dbReference type="EMBL" id="EAK88907.1"/>
    </source>
</evidence>
<dbReference type="InterPro" id="IPR002109">
    <property type="entry name" value="Glutaredoxin"/>
</dbReference>
<dbReference type="GO" id="GO:0034599">
    <property type="term" value="P:cellular response to oxidative stress"/>
    <property type="evidence" value="ECO:0007669"/>
    <property type="project" value="TreeGrafter"/>
</dbReference>
<dbReference type="SUPFAM" id="SSF52833">
    <property type="entry name" value="Thioredoxin-like"/>
    <property type="match status" value="1"/>
</dbReference>
<dbReference type="GeneID" id="3373669"/>
<dbReference type="Pfam" id="PF00462">
    <property type="entry name" value="Glutaredoxin"/>
    <property type="match status" value="1"/>
</dbReference>